<dbReference type="EMBL" id="DS178264">
    <property type="protein sequence ID" value="EFP75493.1"/>
    <property type="molecule type" value="Genomic_DNA"/>
</dbReference>
<name>E3JTS6_PUCGT</name>
<organism evidence="2 3">
    <name type="scientific">Puccinia graminis f. sp. tritici (strain CRL 75-36-700-3 / race SCCL)</name>
    <name type="common">Black stem rust fungus</name>
    <dbReference type="NCBI Taxonomy" id="418459"/>
    <lineage>
        <taxon>Eukaryota</taxon>
        <taxon>Fungi</taxon>
        <taxon>Dikarya</taxon>
        <taxon>Basidiomycota</taxon>
        <taxon>Pucciniomycotina</taxon>
        <taxon>Pucciniomycetes</taxon>
        <taxon>Pucciniales</taxon>
        <taxon>Pucciniaceae</taxon>
        <taxon>Puccinia</taxon>
    </lineage>
</organism>
<sequence length="144" mass="15998">MLSSFEGQDKELNSNNKLVYRPACWKGFLPTSWFENRLDGRNPSQQAGIKPVEPCKVSRPGGTPPGLKTPQGYPIGPRPGSYVRRLDLNPYSNGFRLLVGMQHRTPIKIGVRTRVPPVINCAIYNQIWGIQMGPNITLVVQTGP</sequence>
<evidence type="ECO:0000256" key="1">
    <source>
        <dbReference type="SAM" id="MobiDB-lite"/>
    </source>
</evidence>
<dbReference type="KEGG" id="pgr:PGTG_00824"/>
<dbReference type="RefSeq" id="XP_003319912.1">
    <property type="nucleotide sequence ID" value="XM_003319864.1"/>
</dbReference>
<keyword evidence="3" id="KW-1185">Reference proteome</keyword>
<reference key="1">
    <citation type="submission" date="2007-01" db="EMBL/GenBank/DDBJ databases">
        <title>The Genome Sequence of Puccinia graminis f. sp. tritici Strain CRL 75-36-700-3.</title>
        <authorList>
            <consortium name="The Broad Institute Genome Sequencing Platform"/>
            <person name="Birren B."/>
            <person name="Lander E."/>
            <person name="Galagan J."/>
            <person name="Nusbaum C."/>
            <person name="Devon K."/>
            <person name="Cuomo C."/>
            <person name="Jaffe D."/>
            <person name="Butler J."/>
            <person name="Alvarez P."/>
            <person name="Gnerre S."/>
            <person name="Grabherr M."/>
            <person name="Mauceli E."/>
            <person name="Brockman W."/>
            <person name="Young S."/>
            <person name="LaButti K."/>
            <person name="Sykes S."/>
            <person name="DeCaprio D."/>
            <person name="Crawford M."/>
            <person name="Koehrsen M."/>
            <person name="Engels R."/>
            <person name="Montgomery P."/>
            <person name="Pearson M."/>
            <person name="Howarth C."/>
            <person name="Larson L."/>
            <person name="White J."/>
            <person name="Zeng Q."/>
            <person name="Kodira C."/>
            <person name="Yandava C."/>
            <person name="Alvarado L."/>
            <person name="O'Leary S."/>
            <person name="Szabo L."/>
            <person name="Dean R."/>
            <person name="Schein J."/>
        </authorList>
    </citation>
    <scope>NUCLEOTIDE SEQUENCE</scope>
    <source>
        <strain>CRL 75-36-700-3</strain>
    </source>
</reference>
<dbReference type="GeneID" id="10543123"/>
<protein>
    <submittedName>
        <fullName evidence="2">Uncharacterized protein</fullName>
    </submittedName>
</protein>
<reference evidence="3" key="2">
    <citation type="journal article" date="2011" name="Proc. Natl. Acad. Sci. U.S.A.">
        <title>Obligate biotrophy features unraveled by the genomic analysis of rust fungi.</title>
        <authorList>
            <person name="Duplessis S."/>
            <person name="Cuomo C.A."/>
            <person name="Lin Y.-C."/>
            <person name="Aerts A."/>
            <person name="Tisserant E."/>
            <person name="Veneault-Fourrey C."/>
            <person name="Joly D.L."/>
            <person name="Hacquard S."/>
            <person name="Amselem J."/>
            <person name="Cantarel B.L."/>
            <person name="Chiu R."/>
            <person name="Coutinho P.M."/>
            <person name="Feau N."/>
            <person name="Field M."/>
            <person name="Frey P."/>
            <person name="Gelhaye E."/>
            <person name="Goldberg J."/>
            <person name="Grabherr M.G."/>
            <person name="Kodira C.D."/>
            <person name="Kohler A."/>
            <person name="Kuees U."/>
            <person name="Lindquist E.A."/>
            <person name="Lucas S.M."/>
            <person name="Mago R."/>
            <person name="Mauceli E."/>
            <person name="Morin E."/>
            <person name="Murat C."/>
            <person name="Pangilinan J.L."/>
            <person name="Park R."/>
            <person name="Pearson M."/>
            <person name="Quesneville H."/>
            <person name="Rouhier N."/>
            <person name="Sakthikumar S."/>
            <person name="Salamov A.A."/>
            <person name="Schmutz J."/>
            <person name="Selles B."/>
            <person name="Shapiro H."/>
            <person name="Tanguay P."/>
            <person name="Tuskan G.A."/>
            <person name="Henrissat B."/>
            <person name="Van de Peer Y."/>
            <person name="Rouze P."/>
            <person name="Ellis J.G."/>
            <person name="Dodds P.N."/>
            <person name="Schein J.E."/>
            <person name="Zhong S."/>
            <person name="Hamelin R.C."/>
            <person name="Grigoriev I.V."/>
            <person name="Szabo L.J."/>
            <person name="Martin F."/>
        </authorList>
    </citation>
    <scope>NUCLEOTIDE SEQUENCE [LARGE SCALE GENOMIC DNA]</scope>
    <source>
        <strain evidence="3">CRL 75-36-700-3 / race SCCL</strain>
    </source>
</reference>
<dbReference type="VEuPathDB" id="FungiDB:PGTG_00824"/>
<accession>E3JTS6</accession>
<feature type="region of interest" description="Disordered" evidence="1">
    <location>
        <begin position="40"/>
        <end position="75"/>
    </location>
</feature>
<gene>
    <name evidence="2" type="ORF">PGTG_00824</name>
</gene>
<evidence type="ECO:0000313" key="2">
    <source>
        <dbReference type="EMBL" id="EFP75493.1"/>
    </source>
</evidence>
<evidence type="ECO:0000313" key="3">
    <source>
        <dbReference type="Proteomes" id="UP000008783"/>
    </source>
</evidence>
<dbReference type="InParanoid" id="E3JTS6"/>
<dbReference type="HOGENOM" id="CLU_1797423_0_0_1"/>
<dbReference type="Proteomes" id="UP000008783">
    <property type="component" value="Unassembled WGS sequence"/>
</dbReference>
<dbReference type="AlphaFoldDB" id="E3JTS6"/>
<proteinExistence type="predicted"/>